<dbReference type="Gene3D" id="3.20.10.10">
    <property type="entry name" value="D-amino Acid Aminotransferase, subunit A, domain 2"/>
    <property type="match status" value="1"/>
</dbReference>
<dbReference type="SUPFAM" id="SSF56752">
    <property type="entry name" value="D-aminoacid aminotransferase-like PLP-dependent enzymes"/>
    <property type="match status" value="1"/>
</dbReference>
<dbReference type="GO" id="GO:0008153">
    <property type="term" value="P:4-aminobenzoate biosynthetic process"/>
    <property type="evidence" value="ECO:0007669"/>
    <property type="project" value="TreeGrafter"/>
</dbReference>
<keyword evidence="3" id="KW-1185">Reference proteome</keyword>
<comment type="similarity">
    <text evidence="1">Belongs to the class-IV pyridoxal-phosphate-dependent aminotransferase family.</text>
</comment>
<protein>
    <submittedName>
        <fullName evidence="2">Aminotransferase</fullName>
    </submittedName>
</protein>
<dbReference type="GO" id="GO:0008483">
    <property type="term" value="F:transaminase activity"/>
    <property type="evidence" value="ECO:0007669"/>
    <property type="project" value="UniProtKB-KW"/>
</dbReference>
<evidence type="ECO:0000256" key="1">
    <source>
        <dbReference type="ARBA" id="ARBA00009320"/>
    </source>
</evidence>
<dbReference type="InterPro" id="IPR043132">
    <property type="entry name" value="BCAT-like_C"/>
</dbReference>
<proteinExistence type="inferred from homology"/>
<organism evidence="2 3">
    <name type="scientific">Thermobifida cellulosilytica TB100</name>
    <dbReference type="NCBI Taxonomy" id="665004"/>
    <lineage>
        <taxon>Bacteria</taxon>
        <taxon>Bacillati</taxon>
        <taxon>Actinomycetota</taxon>
        <taxon>Actinomycetes</taxon>
        <taxon>Streptosporangiales</taxon>
        <taxon>Nocardiopsidaceae</taxon>
        <taxon>Thermobifida</taxon>
    </lineage>
</organism>
<gene>
    <name evidence="2" type="ORF">AC529_12375</name>
</gene>
<dbReference type="PATRIC" id="fig|665004.4.peg.661"/>
<sequence length="257" mass="28125">MAELNGKPVSVDQLKTLALTGYGHFTSMRVEDGRVRGLSFHLDRLVRDCRALFDAELDPERVRDLARRVAPAAGAGVVRVTVFDPNFDMGHPSAKADPQVLVTTRPAANLPLSPMRVQTRKYVRDLPSVKSVGLFGQLLHRRAAQLDGFDDALFVDEQSFVSEGGTWNIGFFDGDRVIWPEADILVGVTMQLLKEAHAHVDRPVQLADIAGMQAVFATNAAIGVRAVSGVDDTALTDDHPIIDTLRKSYMEVPTDPL</sequence>
<dbReference type="AlphaFoldDB" id="A0A147KGH7"/>
<dbReference type="NCBIfam" id="NF006734">
    <property type="entry name" value="PRK09266.1"/>
    <property type="match status" value="1"/>
</dbReference>
<dbReference type="Gene3D" id="3.30.470.10">
    <property type="match status" value="1"/>
</dbReference>
<evidence type="ECO:0000313" key="2">
    <source>
        <dbReference type="EMBL" id="KUP96406.1"/>
    </source>
</evidence>
<dbReference type="OrthoDB" id="8912228at2"/>
<reference evidence="3" key="1">
    <citation type="journal article" date="2017" name="Acta Aliment.">
        <title>Plant polysaccharide degrading enzyme system of Thermpbifida cellulosilytica TB100 revealed by de novo genome project data.</title>
        <authorList>
            <person name="Toth A."/>
            <person name="Baka E."/>
            <person name="Luzics S."/>
            <person name="Bata-Vidacs I."/>
            <person name="Nagy I."/>
            <person name="Balint B."/>
            <person name="Herceg R."/>
            <person name="Olasz F."/>
            <person name="Wilk T."/>
            <person name="Nagy T."/>
            <person name="Kriszt B."/>
            <person name="Nagy I."/>
            <person name="Kukolya J."/>
        </authorList>
    </citation>
    <scope>NUCLEOTIDE SEQUENCE [LARGE SCALE GENOMIC DNA]</scope>
    <source>
        <strain evidence="3">TB100</strain>
    </source>
</reference>
<dbReference type="RefSeq" id="WP_068753375.1">
    <property type="nucleotide sequence ID" value="NZ_KQ950180.1"/>
</dbReference>
<keyword evidence="2" id="KW-0808">Transferase</keyword>
<dbReference type="GO" id="GO:0008696">
    <property type="term" value="F:4-amino-4-deoxychorismate lyase activity"/>
    <property type="evidence" value="ECO:0007669"/>
    <property type="project" value="TreeGrafter"/>
</dbReference>
<keyword evidence="2" id="KW-0032">Aminotransferase</keyword>
<dbReference type="InterPro" id="IPR043131">
    <property type="entry name" value="BCAT-like_N"/>
</dbReference>
<dbReference type="InterPro" id="IPR001544">
    <property type="entry name" value="Aminotrans_IV"/>
</dbReference>
<dbReference type="Proteomes" id="UP000074382">
    <property type="component" value="Unassembled WGS sequence"/>
</dbReference>
<dbReference type="PANTHER" id="PTHR42743:SF2">
    <property type="entry name" value="AMINODEOXYCHORISMATE LYASE"/>
    <property type="match status" value="1"/>
</dbReference>
<dbReference type="Pfam" id="PF01063">
    <property type="entry name" value="Aminotran_4"/>
    <property type="match status" value="1"/>
</dbReference>
<evidence type="ECO:0000313" key="3">
    <source>
        <dbReference type="Proteomes" id="UP000074382"/>
    </source>
</evidence>
<dbReference type="InterPro" id="IPR050571">
    <property type="entry name" value="Class-IV_PLP-Dep_Aminotrnsfr"/>
</dbReference>
<dbReference type="EMBL" id="LGEM01000091">
    <property type="protein sequence ID" value="KUP96406.1"/>
    <property type="molecule type" value="Genomic_DNA"/>
</dbReference>
<dbReference type="InterPro" id="IPR036038">
    <property type="entry name" value="Aminotransferase-like"/>
</dbReference>
<name>A0A147KGH7_THECS</name>
<dbReference type="PANTHER" id="PTHR42743">
    <property type="entry name" value="AMINO-ACID AMINOTRANSFERASE"/>
    <property type="match status" value="1"/>
</dbReference>
<comment type="caution">
    <text evidence="2">The sequence shown here is derived from an EMBL/GenBank/DDBJ whole genome shotgun (WGS) entry which is preliminary data.</text>
</comment>
<dbReference type="GO" id="GO:0005829">
    <property type="term" value="C:cytosol"/>
    <property type="evidence" value="ECO:0007669"/>
    <property type="project" value="TreeGrafter"/>
</dbReference>
<accession>A0A147KGH7</accession>
<dbReference type="STRING" id="665004.AC529_12375"/>